<name>A0A840G684_RHOTE</name>
<organism evidence="1 2">
    <name type="scientific">Rhodocyclus tenuis</name>
    <name type="common">Rhodospirillum tenue</name>
    <dbReference type="NCBI Taxonomy" id="1066"/>
    <lineage>
        <taxon>Bacteria</taxon>
        <taxon>Pseudomonadati</taxon>
        <taxon>Pseudomonadota</taxon>
        <taxon>Betaproteobacteria</taxon>
        <taxon>Rhodocyclales</taxon>
        <taxon>Rhodocyclaceae</taxon>
        <taxon>Rhodocyclus</taxon>
    </lineage>
</organism>
<dbReference type="Proteomes" id="UP000587070">
    <property type="component" value="Unassembled WGS sequence"/>
</dbReference>
<keyword evidence="2" id="KW-1185">Reference proteome</keyword>
<dbReference type="AlphaFoldDB" id="A0A840G684"/>
<comment type="caution">
    <text evidence="1">The sequence shown here is derived from an EMBL/GenBank/DDBJ whole genome shotgun (WGS) entry which is preliminary data.</text>
</comment>
<evidence type="ECO:0000313" key="2">
    <source>
        <dbReference type="Proteomes" id="UP000587070"/>
    </source>
</evidence>
<sequence>MSEARASVNLSEIEAHAAIAINGFVDEGQRCIDEKFGAGHAKAAPALLAGYVQACALYYLTERLVGLDQIAEAIAVAGNALAVRLDLIDDAIDAHGVLE</sequence>
<protein>
    <recommendedName>
        <fullName evidence="3">DUF3144 domain-containing protein</fullName>
    </recommendedName>
</protein>
<proteinExistence type="predicted"/>
<evidence type="ECO:0000313" key="1">
    <source>
        <dbReference type="EMBL" id="MBB4246238.1"/>
    </source>
</evidence>
<dbReference type="RefSeq" id="WP_153115787.1">
    <property type="nucleotide sequence ID" value="NZ_JACIGE010000002.1"/>
</dbReference>
<gene>
    <name evidence="1" type="ORF">GGD90_000595</name>
</gene>
<accession>A0A840G684</accession>
<reference evidence="1 2" key="1">
    <citation type="submission" date="2020-08" db="EMBL/GenBank/DDBJ databases">
        <title>Genome sequencing of Purple Non-Sulfur Bacteria from various extreme environments.</title>
        <authorList>
            <person name="Mayer M."/>
        </authorList>
    </citation>
    <scope>NUCLEOTIDE SEQUENCE [LARGE SCALE GENOMIC DNA]</scope>
    <source>
        <strain evidence="1 2">2761</strain>
    </source>
</reference>
<dbReference type="EMBL" id="JACIGE010000002">
    <property type="protein sequence ID" value="MBB4246238.1"/>
    <property type="molecule type" value="Genomic_DNA"/>
</dbReference>
<evidence type="ECO:0008006" key="3">
    <source>
        <dbReference type="Google" id="ProtNLM"/>
    </source>
</evidence>